<name>E6YLH3_9HYPH</name>
<accession>E6YLH3</accession>
<keyword evidence="1" id="KW-1133">Transmembrane helix</keyword>
<evidence type="ECO:0000256" key="1">
    <source>
        <dbReference type="SAM" id="Phobius"/>
    </source>
</evidence>
<gene>
    <name evidence="2" type="ORF">BARRO_50074</name>
</gene>
<organism evidence="2">
    <name type="scientific">Bartonella rochalimae ATCC BAA-1498</name>
    <dbReference type="NCBI Taxonomy" id="685782"/>
    <lineage>
        <taxon>Bacteria</taxon>
        <taxon>Pseudomonadati</taxon>
        <taxon>Pseudomonadota</taxon>
        <taxon>Alphaproteobacteria</taxon>
        <taxon>Hyphomicrobiales</taxon>
        <taxon>Bartonellaceae</taxon>
        <taxon>Bartonella</taxon>
    </lineage>
</organism>
<reference evidence="2" key="1">
    <citation type="journal article" date="2011" name="PLoS Genet.">
        <title>Parallel evolution of a type IV secretion system in radiating lineages of the host-restricted bacterial pathogen Bartonella.</title>
        <authorList>
            <person name="Engel P."/>
            <person name="Salzburger W."/>
            <person name="Liesch M."/>
            <person name="Chang C.C."/>
            <person name="Maruyama S."/>
            <person name="Lanz C."/>
            <person name="Calteau A."/>
            <person name="Lajus A."/>
            <person name="Medigue C."/>
            <person name="Schuster S.C."/>
            <person name="Dehio C."/>
        </authorList>
    </citation>
    <scope>NUCLEOTIDE SEQUENCE</scope>
    <source>
        <strain evidence="2">ATCC BAA-1498</strain>
    </source>
</reference>
<dbReference type="AlphaFoldDB" id="E6YLH3"/>
<feature type="transmembrane region" description="Helical" evidence="1">
    <location>
        <begin position="13"/>
        <end position="31"/>
    </location>
</feature>
<proteinExistence type="predicted"/>
<dbReference type="EMBL" id="FN645459">
    <property type="protein sequence ID" value="CBI77725.1"/>
    <property type="molecule type" value="Genomic_DNA"/>
</dbReference>
<keyword evidence="1" id="KW-0812">Transmembrane</keyword>
<keyword evidence="1" id="KW-0472">Membrane</keyword>
<sequence length="63" mass="7747">MMIFLFDTFSSDILFQKYLYILSYMFILLFIEERARYSLHIRFLIKENNVLKIIIKCLLFVKS</sequence>
<protein>
    <submittedName>
        <fullName evidence="2">Uncharacterized protein</fullName>
    </submittedName>
</protein>
<evidence type="ECO:0000313" key="2">
    <source>
        <dbReference type="EMBL" id="CBI77725.1"/>
    </source>
</evidence>